<organism evidence="1 2">
    <name type="scientific">Leifsonia xyli subsp. xyli</name>
    <dbReference type="NCBI Taxonomy" id="59736"/>
    <lineage>
        <taxon>Bacteria</taxon>
        <taxon>Bacillati</taxon>
        <taxon>Actinomycetota</taxon>
        <taxon>Actinomycetes</taxon>
        <taxon>Micrococcales</taxon>
        <taxon>Microbacteriaceae</taxon>
        <taxon>Leifsonia</taxon>
    </lineage>
</organism>
<dbReference type="OrthoDB" id="3238883at2"/>
<sequence>MLLLEGRRLPVGSDGAVTDPAALAEIAASSAFADARRGSSATIAASSALAEPITVSVVPPGALYGVQGRKGCVVNGSGARPVEIIGSELGQSFVRFRAGEPPSGVVLSPERPPACK</sequence>
<dbReference type="AlphaFoldDB" id="A0A1E2SNQ0"/>
<dbReference type="Proteomes" id="UP000094426">
    <property type="component" value="Unassembled WGS sequence"/>
</dbReference>
<accession>A0A1E2SNQ0</accession>
<evidence type="ECO:0000313" key="1">
    <source>
        <dbReference type="EMBL" id="ODA91367.1"/>
    </source>
</evidence>
<name>A0A1E2SNQ0_LEIXY</name>
<protein>
    <submittedName>
        <fullName evidence="1">Uncharacterized protein</fullName>
    </submittedName>
</protein>
<dbReference type="RefSeq" id="WP_011186507.1">
    <property type="nucleotide sequence ID" value="NZ_LNZG01000001.1"/>
</dbReference>
<evidence type="ECO:0000313" key="2">
    <source>
        <dbReference type="Proteomes" id="UP000094426"/>
    </source>
</evidence>
<dbReference type="EMBL" id="LNZG01000001">
    <property type="protein sequence ID" value="ODA91367.1"/>
    <property type="molecule type" value="Genomic_DNA"/>
</dbReference>
<proteinExistence type="predicted"/>
<gene>
    <name evidence="1" type="ORF">ATY41_01415</name>
</gene>
<reference evidence="1 2" key="1">
    <citation type="submission" date="2015-11" db="EMBL/GenBank/DDBJ databases">
        <authorList>
            <person name="Zhang Y."/>
            <person name="Guo Z."/>
        </authorList>
    </citation>
    <scope>NUCLEOTIDE SEQUENCE [LARGE SCALE GENOMIC DNA]</scope>
    <source>
        <strain evidence="2">gdw1</strain>
    </source>
</reference>
<comment type="caution">
    <text evidence="1">The sequence shown here is derived from an EMBL/GenBank/DDBJ whole genome shotgun (WGS) entry which is preliminary data.</text>
</comment>